<dbReference type="PANTHER" id="PTHR30288">
    <property type="entry name" value="FLAGELLAR CAP/ASSEMBLY PROTEIN FLID"/>
    <property type="match status" value="1"/>
</dbReference>
<dbReference type="InterPro" id="IPR003481">
    <property type="entry name" value="FliD_N"/>
</dbReference>
<keyword evidence="10" id="KW-0282">Flagellum</keyword>
<evidence type="ECO:0000256" key="6">
    <source>
        <dbReference type="ARBA" id="ARBA00025175"/>
    </source>
</evidence>
<evidence type="ECO:0000256" key="2">
    <source>
        <dbReference type="ARBA" id="ARBA00011255"/>
    </source>
</evidence>
<feature type="domain" description="Flagellar hook-associated protein 2 C-terminal" evidence="9">
    <location>
        <begin position="215"/>
        <end position="429"/>
    </location>
</feature>
<evidence type="ECO:0000256" key="5">
    <source>
        <dbReference type="ARBA" id="ARBA00023143"/>
    </source>
</evidence>
<organism evidence="10 11">
    <name type="scientific">Citrobacter tructae</name>
    <dbReference type="NCBI Taxonomy" id="2562449"/>
    <lineage>
        <taxon>Bacteria</taxon>
        <taxon>Pseudomonadati</taxon>
        <taxon>Pseudomonadota</taxon>
        <taxon>Gammaproteobacteria</taxon>
        <taxon>Enterobacterales</taxon>
        <taxon>Enterobacteriaceae</taxon>
        <taxon>Citrobacter</taxon>
    </lineage>
</organism>
<dbReference type="RefSeq" id="WP_135323003.1">
    <property type="nucleotide sequence ID" value="NZ_CP038469.1"/>
</dbReference>
<keyword evidence="10" id="KW-0969">Cilium</keyword>
<keyword evidence="5 7" id="KW-0975">Bacterial flagellum</keyword>
<evidence type="ECO:0000259" key="9">
    <source>
        <dbReference type="Pfam" id="PF07195"/>
    </source>
</evidence>
<gene>
    <name evidence="10" type="ORF">E4Z61_12230</name>
</gene>
<evidence type="ECO:0000313" key="10">
    <source>
        <dbReference type="EMBL" id="QBX81086.1"/>
    </source>
</evidence>
<evidence type="ECO:0000256" key="3">
    <source>
        <dbReference type="ARBA" id="ARBA00016246"/>
    </source>
</evidence>
<keyword evidence="7" id="KW-0964">Secreted</keyword>
<proteinExistence type="inferred from homology"/>
<comment type="subunit">
    <text evidence="2 7">Homopentamer.</text>
</comment>
<dbReference type="Pfam" id="PF02465">
    <property type="entry name" value="FliD_N"/>
    <property type="match status" value="1"/>
</dbReference>
<accession>A0ABX5T3S6</accession>
<dbReference type="EMBL" id="CP038469">
    <property type="protein sequence ID" value="QBX81086.1"/>
    <property type="molecule type" value="Genomic_DNA"/>
</dbReference>
<evidence type="ECO:0000259" key="8">
    <source>
        <dbReference type="Pfam" id="PF02465"/>
    </source>
</evidence>
<evidence type="ECO:0000313" key="11">
    <source>
        <dbReference type="Proteomes" id="UP000296284"/>
    </source>
</evidence>
<dbReference type="InterPro" id="IPR040026">
    <property type="entry name" value="FliD"/>
</dbReference>
<comment type="function">
    <text evidence="6">Required for the morphogenesis and for the elongation of the flagellar filament by facilitating polymerization of the flagellin monomers at the tip of growing filament. Forms a capping structure, which prevents flagellin subunits (transported through the central channel of the flagellum) from leaking out without polymerization at the distal end.</text>
</comment>
<keyword evidence="11" id="KW-1185">Reference proteome</keyword>
<evidence type="ECO:0000256" key="4">
    <source>
        <dbReference type="ARBA" id="ARBA00023054"/>
    </source>
</evidence>
<dbReference type="Proteomes" id="UP000296284">
    <property type="component" value="Chromosome"/>
</dbReference>
<evidence type="ECO:0000256" key="7">
    <source>
        <dbReference type="RuleBase" id="RU362066"/>
    </source>
</evidence>
<comment type="subcellular location">
    <subcellularLocation>
        <location evidence="7">Secreted</location>
    </subcellularLocation>
    <subcellularLocation>
        <location evidence="7">Bacterial flagellum</location>
    </subcellularLocation>
</comment>
<name>A0ABX5T3S6_9ENTR</name>
<evidence type="ECO:0000256" key="1">
    <source>
        <dbReference type="ARBA" id="ARBA00009764"/>
    </source>
</evidence>
<dbReference type="PANTHER" id="PTHR30288:SF0">
    <property type="entry name" value="FLAGELLAR HOOK-ASSOCIATED PROTEIN 2"/>
    <property type="match status" value="1"/>
</dbReference>
<reference evidence="10 11" key="1">
    <citation type="submission" date="2019-03" db="EMBL/GenBank/DDBJ databases">
        <title>Complete genome sequence of Citrobacter sp. SNU WT2 isolated from diseased rainbow trout.</title>
        <authorList>
            <person name="Oh W.T."/>
            <person name="Park S.C."/>
        </authorList>
    </citation>
    <scope>NUCLEOTIDE SEQUENCE [LARGE SCALE GENOMIC DNA]</scope>
    <source>
        <strain evidence="10 11">SNU WT2</strain>
    </source>
</reference>
<keyword evidence="4" id="KW-0175">Coiled coil</keyword>
<protein>
    <recommendedName>
        <fullName evidence="3 7">Flagellar hook-associated protein 2</fullName>
        <shortName evidence="7">HAP2</shortName>
    </recommendedName>
    <alternativeName>
        <fullName evidence="7">Flagellar cap protein</fullName>
    </alternativeName>
</protein>
<comment type="similarity">
    <text evidence="1 7">Belongs to the FliD family.</text>
</comment>
<sequence>MINPRTMAKAAAYADIATQTANLQQQQADLDAESSGLDSLSTALTDFQSAIDALNSDTDGPLTFSATSNNESNTVSANSEAQAGTYSFYVSQLAQAQQSTFQMDDNVYGASGTFELTMEDGSTMEIDLSTADSDNDGYIDAAGFVDAINNSDENPGVSAALVKTDGQTTIMLTSDSTGAQSGFTMSVDHDPATNAKDENGNPVIPLAPLVSTTQAQDAEIHLGSSTGPEITSSTNTFDDVIPGVTMTFSEVSDPDDPTDVTTFTVAEDSSASQAKVQTFVDAYNTLIDTVDSLTSNGGDGSNPGVFAGDAGLSSLTNQLDDIAHSYYDGVSIVDYGISLDSDGHLQIDSDKFNEEMEANPDGLSSIFVGDDSMVAQMDDLMDSYLDSSTGIITMREDNIEDQQSKIQDESDQLTQTYNTNYERYLEEYTNTLIETYTMKVSMAAFM</sequence>
<keyword evidence="10" id="KW-0966">Cell projection</keyword>
<dbReference type="InterPro" id="IPR010809">
    <property type="entry name" value="FliD_C"/>
</dbReference>
<comment type="function">
    <text evidence="7">Required for morphogenesis and for the elongation of the flagellar filament by facilitating polymerization of the flagellin monomers at the tip of growing filament. Forms a capping structure, which prevents flagellin subunits (transported through the central channel of the flagellum) from leaking out without polymerization at the distal end.</text>
</comment>
<feature type="domain" description="Flagellar hook-associated protein 2 N-terminal" evidence="8">
    <location>
        <begin position="6"/>
        <end position="97"/>
    </location>
</feature>
<dbReference type="Pfam" id="PF07195">
    <property type="entry name" value="FliD_C"/>
    <property type="match status" value="1"/>
</dbReference>